<organism evidence="11 12">
    <name type="scientific">Galleria mellonella</name>
    <name type="common">Greater wax moth</name>
    <dbReference type="NCBI Taxonomy" id="7137"/>
    <lineage>
        <taxon>Eukaryota</taxon>
        <taxon>Metazoa</taxon>
        <taxon>Ecdysozoa</taxon>
        <taxon>Arthropoda</taxon>
        <taxon>Hexapoda</taxon>
        <taxon>Insecta</taxon>
        <taxon>Pterygota</taxon>
        <taxon>Neoptera</taxon>
        <taxon>Endopterygota</taxon>
        <taxon>Lepidoptera</taxon>
        <taxon>Glossata</taxon>
        <taxon>Ditrysia</taxon>
        <taxon>Pyraloidea</taxon>
        <taxon>Pyralidae</taxon>
        <taxon>Galleriinae</taxon>
        <taxon>Galleria</taxon>
    </lineage>
</organism>
<keyword evidence="7 9" id="KW-0472">Membrane</keyword>
<sequence>MCESSGALLFNWPRDTSRRVISLRLDIVASARCSASAAARRTPHAAHSTSRPAPPPPAAVTPSDMRTKDRLAALKKASAAHGVQPDGDSALQLEPSQHQRDINDILEEVGRVRDWIRELTANTLVLRHLHADPTFHTNKLLQDRLDSVITSSNAIGLKICGALVQLEGRTREPSTATSNHVRARILRLQYAVTRRLYADALADHQRFLEVMHDHQLHLLQEQIKLTNLSISDDECQALLDTKNLSLFVDNVRADTLAARRALRAVEARHEQLARIEGSVRDVRDLFLRLSHLVADQQEQIDNVQHFALQATDYVESGEQNLMQGVVKLKQAREKKTQLIIFLVVGFLLILIILILT</sequence>
<keyword evidence="3" id="KW-0813">Transport</keyword>
<feature type="region of interest" description="Disordered" evidence="8">
    <location>
        <begin position="38"/>
        <end position="64"/>
    </location>
</feature>
<dbReference type="GeneID" id="113514126"/>
<accession>A0ABM3MUV2</accession>
<evidence type="ECO:0000256" key="7">
    <source>
        <dbReference type="ARBA" id="ARBA00023136"/>
    </source>
</evidence>
<evidence type="ECO:0000256" key="4">
    <source>
        <dbReference type="ARBA" id="ARBA00022692"/>
    </source>
</evidence>
<evidence type="ECO:0000256" key="6">
    <source>
        <dbReference type="ARBA" id="ARBA00022989"/>
    </source>
</evidence>
<feature type="domain" description="T-SNARE coiled-coil homology" evidence="10">
    <location>
        <begin position="262"/>
        <end position="324"/>
    </location>
</feature>
<dbReference type="InterPro" id="IPR045242">
    <property type="entry name" value="Syntaxin"/>
</dbReference>
<evidence type="ECO:0000256" key="2">
    <source>
        <dbReference type="ARBA" id="ARBA00009063"/>
    </source>
</evidence>
<dbReference type="Proteomes" id="UP001652740">
    <property type="component" value="Unplaced"/>
</dbReference>
<evidence type="ECO:0000259" key="10">
    <source>
        <dbReference type="PROSITE" id="PS50192"/>
    </source>
</evidence>
<feature type="transmembrane region" description="Helical" evidence="9">
    <location>
        <begin position="338"/>
        <end position="355"/>
    </location>
</feature>
<comment type="subcellular location">
    <subcellularLocation>
        <location evidence="1">Membrane</location>
        <topology evidence="1">Single-pass type IV membrane protein</topology>
    </subcellularLocation>
</comment>
<feature type="compositionally biased region" description="Low complexity" evidence="8">
    <location>
        <begin position="38"/>
        <end position="51"/>
    </location>
</feature>
<keyword evidence="5" id="KW-0532">Neurotransmitter transport</keyword>
<proteinExistence type="inferred from homology"/>
<evidence type="ECO:0000256" key="5">
    <source>
        <dbReference type="ARBA" id="ARBA00022775"/>
    </source>
</evidence>
<dbReference type="RefSeq" id="XP_052755127.1">
    <property type="nucleotide sequence ID" value="XM_052899167.1"/>
</dbReference>
<dbReference type="PANTHER" id="PTHR19957:SF424">
    <property type="entry name" value="SYNTAXIN-1A"/>
    <property type="match status" value="1"/>
</dbReference>
<reference evidence="12" key="1">
    <citation type="submission" date="2025-08" db="UniProtKB">
        <authorList>
            <consortium name="RefSeq"/>
        </authorList>
    </citation>
    <scope>IDENTIFICATION</scope>
    <source>
        <tissue evidence="12">Whole larvae</tissue>
    </source>
</reference>
<dbReference type="InterPro" id="IPR000727">
    <property type="entry name" value="T_SNARE_dom"/>
</dbReference>
<dbReference type="SUPFAM" id="SSF47661">
    <property type="entry name" value="t-snare proteins"/>
    <property type="match status" value="1"/>
</dbReference>
<dbReference type="Gene3D" id="1.20.5.110">
    <property type="match status" value="1"/>
</dbReference>
<dbReference type="PROSITE" id="PS50192">
    <property type="entry name" value="T_SNARE"/>
    <property type="match status" value="1"/>
</dbReference>
<evidence type="ECO:0000256" key="3">
    <source>
        <dbReference type="ARBA" id="ARBA00022448"/>
    </source>
</evidence>
<keyword evidence="4 9" id="KW-0812">Transmembrane</keyword>
<keyword evidence="6 9" id="KW-1133">Transmembrane helix</keyword>
<evidence type="ECO:0000313" key="12">
    <source>
        <dbReference type="RefSeq" id="XP_052755127.1"/>
    </source>
</evidence>
<name>A0ABM3MUV2_GALME</name>
<protein>
    <submittedName>
        <fullName evidence="12">Syntaxin-2-like isoform X2</fullName>
    </submittedName>
</protein>
<gene>
    <name evidence="12" type="primary">LOC113514126</name>
</gene>
<dbReference type="CDD" id="cd15848">
    <property type="entry name" value="SNARE_syntaxin1-like"/>
    <property type="match status" value="1"/>
</dbReference>
<keyword evidence="11" id="KW-1185">Reference proteome</keyword>
<dbReference type="InterPro" id="IPR010989">
    <property type="entry name" value="SNARE"/>
</dbReference>
<evidence type="ECO:0000256" key="1">
    <source>
        <dbReference type="ARBA" id="ARBA00004211"/>
    </source>
</evidence>
<evidence type="ECO:0000256" key="9">
    <source>
        <dbReference type="SAM" id="Phobius"/>
    </source>
</evidence>
<dbReference type="SMART" id="SM00397">
    <property type="entry name" value="t_SNARE"/>
    <property type="match status" value="1"/>
</dbReference>
<comment type="similarity">
    <text evidence="2">Belongs to the syntaxin family.</text>
</comment>
<evidence type="ECO:0000313" key="11">
    <source>
        <dbReference type="Proteomes" id="UP001652740"/>
    </source>
</evidence>
<dbReference type="PANTHER" id="PTHR19957">
    <property type="entry name" value="SYNTAXIN"/>
    <property type="match status" value="1"/>
</dbReference>
<evidence type="ECO:0000256" key="8">
    <source>
        <dbReference type="SAM" id="MobiDB-lite"/>
    </source>
</evidence>
<dbReference type="Gene3D" id="1.20.58.70">
    <property type="match status" value="1"/>
</dbReference>